<organism evidence="8 9">
    <name type="scientific">Patiriisocius marinus</name>
    <dbReference type="NCBI Taxonomy" id="1397112"/>
    <lineage>
        <taxon>Bacteria</taxon>
        <taxon>Pseudomonadati</taxon>
        <taxon>Bacteroidota</taxon>
        <taxon>Flavobacteriia</taxon>
        <taxon>Flavobacteriales</taxon>
        <taxon>Flavobacteriaceae</taxon>
        <taxon>Patiriisocius</taxon>
    </lineage>
</organism>
<keyword evidence="9" id="KW-1185">Reference proteome</keyword>
<protein>
    <submittedName>
        <fullName evidence="8">Teichuronic acid biosynthesis protein TuaB</fullName>
    </submittedName>
</protein>
<feature type="transmembrane region" description="Helical" evidence="7">
    <location>
        <begin position="6"/>
        <end position="25"/>
    </location>
</feature>
<reference evidence="8 9" key="1">
    <citation type="submission" date="2019-08" db="EMBL/GenBank/DDBJ databases">
        <title>Draft genome sequence of Ulvibacter marinus type strain NBRC 109484.</title>
        <authorList>
            <person name="Kawano K."/>
            <person name="Ushijima N."/>
            <person name="Kihara M."/>
            <person name="Itoh H."/>
        </authorList>
    </citation>
    <scope>NUCLEOTIDE SEQUENCE [LARGE SCALE GENOMIC DNA]</scope>
    <source>
        <strain evidence="8 9">NBRC 109484</strain>
    </source>
</reference>
<feature type="transmembrane region" description="Helical" evidence="7">
    <location>
        <begin position="218"/>
        <end position="239"/>
    </location>
</feature>
<comment type="caution">
    <text evidence="8">The sequence shown here is derived from an EMBL/GenBank/DDBJ whole genome shotgun (WGS) entry which is preliminary data.</text>
</comment>
<evidence type="ECO:0000256" key="3">
    <source>
        <dbReference type="ARBA" id="ARBA00022475"/>
    </source>
</evidence>
<evidence type="ECO:0000256" key="1">
    <source>
        <dbReference type="ARBA" id="ARBA00004651"/>
    </source>
</evidence>
<evidence type="ECO:0000256" key="6">
    <source>
        <dbReference type="ARBA" id="ARBA00023136"/>
    </source>
</evidence>
<feature type="transmembrane region" description="Helical" evidence="7">
    <location>
        <begin position="260"/>
        <end position="285"/>
    </location>
</feature>
<feature type="transmembrane region" description="Helical" evidence="7">
    <location>
        <begin position="46"/>
        <end position="69"/>
    </location>
</feature>
<dbReference type="InterPro" id="IPR050833">
    <property type="entry name" value="Poly_Biosynth_Transport"/>
</dbReference>
<comment type="subcellular location">
    <subcellularLocation>
        <location evidence="1">Cell membrane</location>
        <topology evidence="1">Multi-pass membrane protein</topology>
    </subcellularLocation>
</comment>
<evidence type="ECO:0000256" key="2">
    <source>
        <dbReference type="ARBA" id="ARBA00007430"/>
    </source>
</evidence>
<accession>A0A5J4J048</accession>
<evidence type="ECO:0000256" key="5">
    <source>
        <dbReference type="ARBA" id="ARBA00022989"/>
    </source>
</evidence>
<feature type="transmembrane region" description="Helical" evidence="7">
    <location>
        <begin position="384"/>
        <end position="401"/>
    </location>
</feature>
<evidence type="ECO:0000313" key="9">
    <source>
        <dbReference type="Proteomes" id="UP000326509"/>
    </source>
</evidence>
<feature type="transmembrane region" description="Helical" evidence="7">
    <location>
        <begin position="321"/>
        <end position="341"/>
    </location>
</feature>
<dbReference type="AlphaFoldDB" id="A0A5J4J048"/>
<gene>
    <name evidence="8" type="primary">tuaB</name>
    <name evidence="8" type="ORF">ULMA_22800</name>
</gene>
<dbReference type="GO" id="GO:0005886">
    <property type="term" value="C:plasma membrane"/>
    <property type="evidence" value="ECO:0007669"/>
    <property type="project" value="UniProtKB-SubCell"/>
</dbReference>
<dbReference type="Pfam" id="PF13440">
    <property type="entry name" value="Polysacc_synt_3"/>
    <property type="match status" value="1"/>
</dbReference>
<feature type="transmembrane region" description="Helical" evidence="7">
    <location>
        <begin position="112"/>
        <end position="129"/>
    </location>
</feature>
<dbReference type="EMBL" id="BKCG01000006">
    <property type="protein sequence ID" value="GER60172.1"/>
    <property type="molecule type" value="Genomic_DNA"/>
</dbReference>
<dbReference type="PANTHER" id="PTHR30250">
    <property type="entry name" value="PST FAMILY PREDICTED COLANIC ACID TRANSPORTER"/>
    <property type="match status" value="1"/>
</dbReference>
<proteinExistence type="inferred from homology"/>
<evidence type="ECO:0000256" key="4">
    <source>
        <dbReference type="ARBA" id="ARBA00022692"/>
    </source>
</evidence>
<feature type="transmembrane region" description="Helical" evidence="7">
    <location>
        <begin position="407"/>
        <end position="428"/>
    </location>
</feature>
<keyword evidence="3" id="KW-1003">Cell membrane</keyword>
<dbReference type="Proteomes" id="UP000326509">
    <property type="component" value="Unassembled WGS sequence"/>
</dbReference>
<evidence type="ECO:0000256" key="7">
    <source>
        <dbReference type="SAM" id="Phobius"/>
    </source>
</evidence>
<name>A0A5J4J048_9FLAO</name>
<keyword evidence="6 7" id="KW-0472">Membrane</keyword>
<feature type="transmembrane region" description="Helical" evidence="7">
    <location>
        <begin position="75"/>
        <end position="92"/>
    </location>
</feature>
<sequence>MTKEDFGTIAIAILFIGFTSIFLDMGLSTAIMHKQNISKKEYSSLFWLNIISGTVLTILLALSAPLIASYYDDEALIPIIQLLSLNIFFSSVGRQSRTIRHKKLNFKLMSNVENITSVLTLLIVVFLAVNDFGVYSLVYSTMFNIAFSNSIYLVYALKIDKNIMLHYKFSETYAYLKIGVYQLGSGVLDYFSRELDVFIISSAFGRETLGAYSLCKRIGIMLFSIITPIVLKVTTPLFAKMQNSKNKMTTSFLQLFKFTALFNIPIFSLVALLAPLLLNVLYGASYVEHNLILSFSVFIYALSSVNVLVSSVQIALGRTDLGFYWTIYRIISTSIFLFVGVFFTPEILTLILLIGIVINLYPFWKIQIKPQLNISFKEYATKLLVPFGISVILVFGIRYVIGVSVNIGVMVLSSIVYLMMYMALTFLLNPTLLKEIKLFTEKIKNK</sequence>
<dbReference type="PANTHER" id="PTHR30250:SF10">
    <property type="entry name" value="LIPOPOLYSACCHARIDE BIOSYNTHESIS PROTEIN WZXC"/>
    <property type="match status" value="1"/>
</dbReference>
<keyword evidence="4 7" id="KW-0812">Transmembrane</keyword>
<evidence type="ECO:0000313" key="8">
    <source>
        <dbReference type="EMBL" id="GER60172.1"/>
    </source>
</evidence>
<keyword evidence="5 7" id="KW-1133">Transmembrane helix</keyword>
<comment type="similarity">
    <text evidence="2">Belongs to the polysaccharide synthase family.</text>
</comment>
<feature type="transmembrane region" description="Helical" evidence="7">
    <location>
        <begin position="291"/>
        <end position="309"/>
    </location>
</feature>
<feature type="transmembrane region" description="Helical" evidence="7">
    <location>
        <begin position="347"/>
        <end position="364"/>
    </location>
</feature>